<comment type="caution">
    <text evidence="2">The sequence shown here is derived from an EMBL/GenBank/DDBJ whole genome shotgun (WGS) entry which is preliminary data.</text>
</comment>
<dbReference type="Pfam" id="PF13794">
    <property type="entry name" value="MiaE_2"/>
    <property type="match status" value="1"/>
</dbReference>
<dbReference type="Proteomes" id="UP000235598">
    <property type="component" value="Unassembled WGS sequence"/>
</dbReference>
<sequence length="203" mass="22602">MHNDAPTAILATLALYELSVFQSTATDAQFAPHVRDTVELSRVSGYALNHFEALVERIGQLGGDALALMEERAPSLTAFNERTQPKDWHESLMKSYVHDGLLRDYAKSSHLALDADSKNVITAVLDDTRREELLRERLGELISDQEILGSRLALWGRKLVVETGKRLTDIVELTTDRQHLDAKAWQSALTGHSRRMSAIGLVA</sequence>
<gene>
    <name evidence="2" type="ORF">CJ199_01320</name>
</gene>
<evidence type="ECO:0000313" key="3">
    <source>
        <dbReference type="Proteomes" id="UP000235598"/>
    </source>
</evidence>
<accession>A0A2N6VPQ1</accession>
<dbReference type="EMBL" id="PNHK01000001">
    <property type="protein sequence ID" value="PMD06069.1"/>
    <property type="molecule type" value="Genomic_DNA"/>
</dbReference>
<reference evidence="2 3" key="1">
    <citation type="submission" date="2017-09" db="EMBL/GenBank/DDBJ databases">
        <title>Bacterial strain isolated from the female urinary microbiota.</title>
        <authorList>
            <person name="Thomas-White K."/>
            <person name="Kumar N."/>
            <person name="Forster S."/>
            <person name="Putonti C."/>
            <person name="Lawley T."/>
            <person name="Wolfe A.J."/>
        </authorList>
    </citation>
    <scope>NUCLEOTIDE SEQUENCE [LARGE SCALE GENOMIC DNA]</scope>
    <source>
        <strain evidence="2 3">UMB1301</strain>
    </source>
</reference>
<name>A0A2N6VPQ1_9MICO</name>
<evidence type="ECO:0000259" key="1">
    <source>
        <dbReference type="Pfam" id="PF13794"/>
    </source>
</evidence>
<protein>
    <recommendedName>
        <fullName evidence="1">Ferritin-like domain-containing protein</fullName>
    </recommendedName>
</protein>
<dbReference type="InterPro" id="IPR059125">
    <property type="entry name" value="Ferritin_actino"/>
</dbReference>
<dbReference type="InterPro" id="IPR012347">
    <property type="entry name" value="Ferritin-like"/>
</dbReference>
<proteinExistence type="predicted"/>
<evidence type="ECO:0000313" key="2">
    <source>
        <dbReference type="EMBL" id="PMD06069.1"/>
    </source>
</evidence>
<feature type="domain" description="Ferritin-like" evidence="1">
    <location>
        <begin position="7"/>
        <end position="163"/>
    </location>
</feature>
<dbReference type="RefSeq" id="WP_102237724.1">
    <property type="nucleotide sequence ID" value="NZ_BAAAIM010000007.1"/>
</dbReference>
<dbReference type="OrthoDB" id="3728083at2"/>
<dbReference type="AlphaFoldDB" id="A0A2N6VPQ1"/>
<dbReference type="Gene3D" id="1.20.1260.10">
    <property type="match status" value="1"/>
</dbReference>
<organism evidence="2 3">
    <name type="scientific">Brevibacterium paucivorans</name>
    <dbReference type="NCBI Taxonomy" id="170994"/>
    <lineage>
        <taxon>Bacteria</taxon>
        <taxon>Bacillati</taxon>
        <taxon>Actinomycetota</taxon>
        <taxon>Actinomycetes</taxon>
        <taxon>Micrococcales</taxon>
        <taxon>Brevibacteriaceae</taxon>
        <taxon>Brevibacterium</taxon>
    </lineage>
</organism>